<evidence type="ECO:0000313" key="1">
    <source>
        <dbReference type="EnsemblPlants" id="OPUNC01G24450.2"/>
    </source>
</evidence>
<dbReference type="Gramene" id="OPUNC01G24450.2">
    <property type="protein sequence ID" value="OPUNC01G24450.2"/>
    <property type="gene ID" value="OPUNC01G24450"/>
</dbReference>
<name>A0A0E0JLQ3_ORYPU</name>
<reference evidence="1" key="1">
    <citation type="submission" date="2015-04" db="UniProtKB">
        <authorList>
            <consortium name="EnsemblPlants"/>
        </authorList>
    </citation>
    <scope>IDENTIFICATION</scope>
</reference>
<dbReference type="HOGENOM" id="CLU_145067_0_0_1"/>
<proteinExistence type="predicted"/>
<dbReference type="Proteomes" id="UP000026962">
    <property type="component" value="Chromosome 1"/>
</dbReference>
<sequence>MRYGILDLESRDGQSADICFPQSKSILQNCKIKAFLISICAKMVSKMGGKPPNFSGGNTSKQSEAPLPQSQFGVQELTEDEQIAMRHGDMTIICSPKQYADNTTIVQGTTENNEVTRARWLVKYEGGNSLPNHASEDCKDIQPAITMFCTRR</sequence>
<reference evidence="1" key="2">
    <citation type="submission" date="2018-05" db="EMBL/GenBank/DDBJ databases">
        <title>OpunRS2 (Oryza punctata Reference Sequence Version 2).</title>
        <authorList>
            <person name="Zhang J."/>
            <person name="Kudrna D."/>
            <person name="Lee S."/>
            <person name="Talag J."/>
            <person name="Welchert J."/>
            <person name="Wing R.A."/>
        </authorList>
    </citation>
    <scope>NUCLEOTIDE SEQUENCE [LARGE SCALE GENOMIC DNA]</scope>
</reference>
<organism evidence="1">
    <name type="scientific">Oryza punctata</name>
    <name type="common">Red rice</name>
    <dbReference type="NCBI Taxonomy" id="4537"/>
    <lineage>
        <taxon>Eukaryota</taxon>
        <taxon>Viridiplantae</taxon>
        <taxon>Streptophyta</taxon>
        <taxon>Embryophyta</taxon>
        <taxon>Tracheophyta</taxon>
        <taxon>Spermatophyta</taxon>
        <taxon>Magnoliopsida</taxon>
        <taxon>Liliopsida</taxon>
        <taxon>Poales</taxon>
        <taxon>Poaceae</taxon>
        <taxon>BOP clade</taxon>
        <taxon>Oryzoideae</taxon>
        <taxon>Oryzeae</taxon>
        <taxon>Oryzinae</taxon>
        <taxon>Oryza</taxon>
    </lineage>
</organism>
<dbReference type="AlphaFoldDB" id="A0A0E0JLQ3"/>
<dbReference type="EnsemblPlants" id="OPUNC01G24450.2">
    <property type="protein sequence ID" value="OPUNC01G24450.2"/>
    <property type="gene ID" value="OPUNC01G24450"/>
</dbReference>
<keyword evidence="2" id="KW-1185">Reference proteome</keyword>
<evidence type="ECO:0000313" key="2">
    <source>
        <dbReference type="Proteomes" id="UP000026962"/>
    </source>
</evidence>
<protein>
    <submittedName>
        <fullName evidence="1">Uncharacterized protein</fullName>
    </submittedName>
</protein>
<accession>A0A0E0JLQ3</accession>